<protein>
    <submittedName>
        <fullName evidence="1">Uncharacterized protein</fullName>
    </submittedName>
</protein>
<comment type="caution">
    <text evidence="1">The sequence shown here is derived from an EMBL/GenBank/DDBJ whole genome shotgun (WGS) entry which is preliminary data.</text>
</comment>
<gene>
    <name evidence="1" type="ORF">Gohar_015379</name>
</gene>
<accession>A0A7J9FZI7</accession>
<dbReference type="EMBL" id="JABFAD010000001">
    <property type="protein sequence ID" value="MBA0790752.1"/>
    <property type="molecule type" value="Genomic_DNA"/>
</dbReference>
<reference evidence="1 2" key="1">
    <citation type="journal article" date="2019" name="Genome Biol. Evol.">
        <title>Insights into the evolution of the New World diploid cottons (Gossypium, subgenus Houzingenia) based on genome sequencing.</title>
        <authorList>
            <person name="Grover C.E."/>
            <person name="Arick M.A. 2nd"/>
            <person name="Thrash A."/>
            <person name="Conover J.L."/>
            <person name="Sanders W.S."/>
            <person name="Peterson D.G."/>
            <person name="Frelichowski J.E."/>
            <person name="Scheffler J.A."/>
            <person name="Scheffler B.E."/>
            <person name="Wendel J.F."/>
        </authorList>
    </citation>
    <scope>NUCLEOTIDE SEQUENCE [LARGE SCALE GENOMIC DNA]</scope>
    <source>
        <strain evidence="1">0</strain>
        <tissue evidence="1">Leaf</tissue>
    </source>
</reference>
<evidence type="ECO:0000313" key="2">
    <source>
        <dbReference type="Proteomes" id="UP000593560"/>
    </source>
</evidence>
<dbReference type="Proteomes" id="UP000593560">
    <property type="component" value="Unassembled WGS sequence"/>
</dbReference>
<feature type="non-terminal residue" evidence="1">
    <location>
        <position position="32"/>
    </location>
</feature>
<proteinExistence type="predicted"/>
<evidence type="ECO:0000313" key="1">
    <source>
        <dbReference type="EMBL" id="MBA0790752.1"/>
    </source>
</evidence>
<dbReference type="AlphaFoldDB" id="A0A7J9FZI7"/>
<keyword evidence="2" id="KW-1185">Reference proteome</keyword>
<sequence length="32" mass="3609">MVPTSWALRGLLTSQYGDINKEIIAFGERKTI</sequence>
<name>A0A7J9FZI7_9ROSI</name>
<dbReference type="OrthoDB" id="910590at2759"/>
<organism evidence="1 2">
    <name type="scientific">Gossypium harknessii</name>
    <dbReference type="NCBI Taxonomy" id="34285"/>
    <lineage>
        <taxon>Eukaryota</taxon>
        <taxon>Viridiplantae</taxon>
        <taxon>Streptophyta</taxon>
        <taxon>Embryophyta</taxon>
        <taxon>Tracheophyta</taxon>
        <taxon>Spermatophyta</taxon>
        <taxon>Magnoliopsida</taxon>
        <taxon>eudicotyledons</taxon>
        <taxon>Gunneridae</taxon>
        <taxon>Pentapetalae</taxon>
        <taxon>rosids</taxon>
        <taxon>malvids</taxon>
        <taxon>Malvales</taxon>
        <taxon>Malvaceae</taxon>
        <taxon>Malvoideae</taxon>
        <taxon>Gossypium</taxon>
    </lineage>
</organism>